<feature type="transmembrane region" description="Helical" evidence="9">
    <location>
        <begin position="54"/>
        <end position="74"/>
    </location>
</feature>
<dbReference type="GO" id="GO:0005886">
    <property type="term" value="C:plasma membrane"/>
    <property type="evidence" value="ECO:0007669"/>
    <property type="project" value="TreeGrafter"/>
</dbReference>
<dbReference type="GO" id="GO:0046872">
    <property type="term" value="F:metal ion binding"/>
    <property type="evidence" value="ECO:0007669"/>
    <property type="project" value="UniProtKB-KW"/>
</dbReference>
<evidence type="ECO:0000256" key="5">
    <source>
        <dbReference type="ARBA" id="ARBA00022801"/>
    </source>
</evidence>
<dbReference type="PANTHER" id="PTHR11733:SF167">
    <property type="entry name" value="FI17812P1-RELATED"/>
    <property type="match status" value="1"/>
</dbReference>
<evidence type="ECO:0000313" key="12">
    <source>
        <dbReference type="EMBL" id="PWN35343.1"/>
    </source>
</evidence>
<name>A0A316VG90_9BASI</name>
<dbReference type="Proteomes" id="UP000245771">
    <property type="component" value="Unassembled WGS sequence"/>
</dbReference>
<keyword evidence="4" id="KW-0479">Metal-binding</keyword>
<evidence type="ECO:0000313" key="13">
    <source>
        <dbReference type="Proteomes" id="UP000245771"/>
    </source>
</evidence>
<evidence type="ECO:0000256" key="9">
    <source>
        <dbReference type="SAM" id="Phobius"/>
    </source>
</evidence>
<keyword evidence="9" id="KW-1133">Transmembrane helix</keyword>
<dbReference type="InterPro" id="IPR042089">
    <property type="entry name" value="Peptidase_M13_dom_2"/>
</dbReference>
<accession>A0A316VG90</accession>
<dbReference type="OrthoDB" id="6475849at2759"/>
<dbReference type="GeneID" id="37024085"/>
<dbReference type="SUPFAM" id="SSF55486">
    <property type="entry name" value="Metalloproteases ('zincins'), catalytic domain"/>
    <property type="match status" value="1"/>
</dbReference>
<protein>
    <submittedName>
        <fullName evidence="12">Zincin</fullName>
    </submittedName>
</protein>
<evidence type="ECO:0000256" key="6">
    <source>
        <dbReference type="ARBA" id="ARBA00022833"/>
    </source>
</evidence>
<feature type="domain" description="Peptidase M13 N-terminal" evidence="11">
    <location>
        <begin position="278"/>
        <end position="572"/>
    </location>
</feature>
<organism evidence="12 13">
    <name type="scientific">Meira miltonrushii</name>
    <dbReference type="NCBI Taxonomy" id="1280837"/>
    <lineage>
        <taxon>Eukaryota</taxon>
        <taxon>Fungi</taxon>
        <taxon>Dikarya</taxon>
        <taxon>Basidiomycota</taxon>
        <taxon>Ustilaginomycotina</taxon>
        <taxon>Exobasidiomycetes</taxon>
        <taxon>Exobasidiales</taxon>
        <taxon>Brachybasidiaceae</taxon>
        <taxon>Meira</taxon>
    </lineage>
</organism>
<dbReference type="Pfam" id="PF01431">
    <property type="entry name" value="Peptidase_M13"/>
    <property type="match status" value="1"/>
</dbReference>
<dbReference type="STRING" id="1280837.A0A316VG90"/>
<dbReference type="Pfam" id="PF05649">
    <property type="entry name" value="Peptidase_M13_N"/>
    <property type="match status" value="2"/>
</dbReference>
<evidence type="ECO:0000256" key="7">
    <source>
        <dbReference type="ARBA" id="ARBA00023049"/>
    </source>
</evidence>
<dbReference type="InParanoid" id="A0A316VG90"/>
<feature type="compositionally biased region" description="Basic and acidic residues" evidence="8">
    <location>
        <begin position="17"/>
        <end position="28"/>
    </location>
</feature>
<sequence length="850" mass="96257">MASSQQYGRPSTDDVDENRPLLHDDLEDNRDRPFYDRILEQLKDPKSLRPLEKVLAAISLLFIILFIIFVSLYANTKARIDHGKPDEQLPLPGGEKVCTSKHCVLTASDLLRSIDTTVDPCDDFYHFSVGNWLNEHPIPADAGVYGMAQKIGDDNARLMKKFLEEEDDGPTIMKHSKDDIDKRNIAKLRSFYQSCMDTSSQDKAGAKPVLDVISNLWKLLMKDEKEDMDFSTMFNSAAETEDWNGIYIDEPVIPPNRPPARHPPTEKPRPLPPRNGRQRGFTEALASAHSQGLPALFEWFTEGEPVKDPKLGTAYLSPSGLGFPDKVYYDDEDELSFYEKRIEESFLLAVEAQHDKKKRRPTEKEVKKLAKLVVEFEKNIAKITPDGEDLEDPIATYNPTTVSSLSYTFSGIDWPTYLAALTVRVPKEVIVQSPNFLKRLDALVSRTKTEVLGAYLAWTALRTFGLQLGPNVPLRKPIDALDRRSKGVEDDVKEDRSTICFAATNDALGYLLGHFYVQEAFSIRARNIATGIIDSIIGAFKSRLPELDWLDPKTRKKAEVKADAVKIKVGWPLSPNTTDGTAIEKYYADLKVDKEDYYGNVARKMQRDAKRQWASIERQLDPESWDMIPSEVNAYYNPSANEIVFPAGILQPSYFSEYWPSYLQYGAFGNVAGHELSHAFDPNGRLFDENGRLHDWWTNDTAKAFNERRDCLIDQYSNYTIPNGKGGKEHLRGRFTIGEDVADAGGMAQSYRAWKTTLKEGGQEALDANPLLPGLDYSREQLFFVAFAIGWARNIRIQEAVRRLRTDEHSATKFRVIGTLSNNPDFAEVWGCKAGKDRMARSEEERCAIW</sequence>
<evidence type="ECO:0000256" key="1">
    <source>
        <dbReference type="ARBA" id="ARBA00001947"/>
    </source>
</evidence>
<evidence type="ECO:0000259" key="10">
    <source>
        <dbReference type="Pfam" id="PF01431"/>
    </source>
</evidence>
<comment type="cofactor">
    <cofactor evidence="1">
        <name>Zn(2+)</name>
        <dbReference type="ChEBI" id="CHEBI:29105"/>
    </cofactor>
</comment>
<keyword evidence="3" id="KW-0645">Protease</keyword>
<keyword evidence="9" id="KW-0812">Transmembrane</keyword>
<keyword evidence="6" id="KW-0862">Zinc</keyword>
<feature type="region of interest" description="Disordered" evidence="8">
    <location>
        <begin position="249"/>
        <end position="278"/>
    </location>
</feature>
<reference evidence="12 13" key="1">
    <citation type="journal article" date="2018" name="Mol. Biol. Evol.">
        <title>Broad Genomic Sampling Reveals a Smut Pathogenic Ancestry of the Fungal Clade Ustilaginomycotina.</title>
        <authorList>
            <person name="Kijpornyongpan T."/>
            <person name="Mondo S.J."/>
            <person name="Barry K."/>
            <person name="Sandor L."/>
            <person name="Lee J."/>
            <person name="Lipzen A."/>
            <person name="Pangilinan J."/>
            <person name="LaButti K."/>
            <person name="Hainaut M."/>
            <person name="Henrissat B."/>
            <person name="Grigoriev I.V."/>
            <person name="Spatafora J.W."/>
            <person name="Aime M.C."/>
        </authorList>
    </citation>
    <scope>NUCLEOTIDE SEQUENCE [LARGE SCALE GENOMIC DNA]</scope>
    <source>
        <strain evidence="12 13">MCA 3882</strain>
    </source>
</reference>
<evidence type="ECO:0000256" key="2">
    <source>
        <dbReference type="ARBA" id="ARBA00007357"/>
    </source>
</evidence>
<feature type="domain" description="Peptidase M13 C-terminal" evidence="10">
    <location>
        <begin position="633"/>
        <end position="847"/>
    </location>
</feature>
<dbReference type="InterPro" id="IPR008753">
    <property type="entry name" value="Peptidase_M13_N"/>
</dbReference>
<dbReference type="PANTHER" id="PTHR11733">
    <property type="entry name" value="ZINC METALLOPROTEASE FAMILY M13 NEPRILYSIN-RELATED"/>
    <property type="match status" value="1"/>
</dbReference>
<keyword evidence="9" id="KW-0472">Membrane</keyword>
<dbReference type="PROSITE" id="PS51885">
    <property type="entry name" value="NEPRILYSIN"/>
    <property type="match status" value="1"/>
</dbReference>
<keyword evidence="5" id="KW-0378">Hydrolase</keyword>
<dbReference type="CDD" id="cd08662">
    <property type="entry name" value="M13"/>
    <property type="match status" value="1"/>
</dbReference>
<feature type="domain" description="Peptidase M13 N-terminal" evidence="11">
    <location>
        <begin position="120"/>
        <end position="236"/>
    </location>
</feature>
<gene>
    <name evidence="12" type="ORF">FA14DRAFT_40344</name>
</gene>
<dbReference type="InterPro" id="IPR000718">
    <property type="entry name" value="Peptidase_M13"/>
</dbReference>
<dbReference type="InterPro" id="IPR018497">
    <property type="entry name" value="Peptidase_M13_C"/>
</dbReference>
<dbReference type="EMBL" id="KZ819603">
    <property type="protein sequence ID" value="PWN35343.1"/>
    <property type="molecule type" value="Genomic_DNA"/>
</dbReference>
<dbReference type="Gene3D" id="1.10.1380.10">
    <property type="entry name" value="Neutral endopeptidase , domain2"/>
    <property type="match status" value="2"/>
</dbReference>
<feature type="region of interest" description="Disordered" evidence="8">
    <location>
        <begin position="1"/>
        <end position="28"/>
    </location>
</feature>
<evidence type="ECO:0000256" key="4">
    <source>
        <dbReference type="ARBA" id="ARBA00022723"/>
    </source>
</evidence>
<dbReference type="Gene3D" id="3.40.390.10">
    <property type="entry name" value="Collagenase (Catalytic Domain)"/>
    <property type="match status" value="2"/>
</dbReference>
<keyword evidence="13" id="KW-1185">Reference proteome</keyword>
<evidence type="ECO:0000256" key="8">
    <source>
        <dbReference type="SAM" id="MobiDB-lite"/>
    </source>
</evidence>
<proteinExistence type="inferred from homology"/>
<dbReference type="GO" id="GO:0016485">
    <property type="term" value="P:protein processing"/>
    <property type="evidence" value="ECO:0007669"/>
    <property type="project" value="TreeGrafter"/>
</dbReference>
<dbReference type="GO" id="GO:0004222">
    <property type="term" value="F:metalloendopeptidase activity"/>
    <property type="evidence" value="ECO:0007669"/>
    <property type="project" value="InterPro"/>
</dbReference>
<feature type="compositionally biased region" description="Pro residues" evidence="8">
    <location>
        <begin position="252"/>
        <end position="262"/>
    </location>
</feature>
<dbReference type="PRINTS" id="PR00786">
    <property type="entry name" value="NEPRILYSIN"/>
</dbReference>
<evidence type="ECO:0000256" key="3">
    <source>
        <dbReference type="ARBA" id="ARBA00022670"/>
    </source>
</evidence>
<dbReference type="InterPro" id="IPR024079">
    <property type="entry name" value="MetalloPept_cat_dom_sf"/>
</dbReference>
<evidence type="ECO:0000259" key="11">
    <source>
        <dbReference type="Pfam" id="PF05649"/>
    </source>
</evidence>
<comment type="similarity">
    <text evidence="2">Belongs to the peptidase M13 family.</text>
</comment>
<dbReference type="AlphaFoldDB" id="A0A316VG90"/>
<dbReference type="RefSeq" id="XP_025355645.1">
    <property type="nucleotide sequence ID" value="XM_025502304.1"/>
</dbReference>
<keyword evidence="7" id="KW-0482">Metalloprotease</keyword>